<evidence type="ECO:0000256" key="2">
    <source>
        <dbReference type="SAM" id="Phobius"/>
    </source>
</evidence>
<feature type="transmembrane region" description="Helical" evidence="2">
    <location>
        <begin position="215"/>
        <end position="234"/>
    </location>
</feature>
<comment type="caution">
    <text evidence="3">The sequence shown here is derived from an EMBL/GenBank/DDBJ whole genome shotgun (WGS) entry which is preliminary data.</text>
</comment>
<protein>
    <submittedName>
        <fullName evidence="3">Uncharacterized protein</fullName>
    </submittedName>
</protein>
<feature type="transmembrane region" description="Helical" evidence="2">
    <location>
        <begin position="77"/>
        <end position="99"/>
    </location>
</feature>
<evidence type="ECO:0000256" key="1">
    <source>
        <dbReference type="SAM" id="MobiDB-lite"/>
    </source>
</evidence>
<dbReference type="EMBL" id="VFOW01000001">
    <property type="protein sequence ID" value="TQL77158.1"/>
    <property type="molecule type" value="Genomic_DNA"/>
</dbReference>
<dbReference type="AlphaFoldDB" id="A0A543AX55"/>
<feature type="transmembrane region" description="Helical" evidence="2">
    <location>
        <begin position="246"/>
        <end position="268"/>
    </location>
</feature>
<feature type="compositionally biased region" description="Pro residues" evidence="1">
    <location>
        <begin position="333"/>
        <end position="344"/>
    </location>
</feature>
<dbReference type="OrthoDB" id="5181552at2"/>
<organism evidence="3 4">
    <name type="scientific">Stackebrandtia endophytica</name>
    <dbReference type="NCBI Taxonomy" id="1496996"/>
    <lineage>
        <taxon>Bacteria</taxon>
        <taxon>Bacillati</taxon>
        <taxon>Actinomycetota</taxon>
        <taxon>Actinomycetes</taxon>
        <taxon>Glycomycetales</taxon>
        <taxon>Glycomycetaceae</taxon>
        <taxon>Stackebrandtia</taxon>
    </lineage>
</organism>
<feature type="transmembrane region" description="Helical" evidence="2">
    <location>
        <begin position="134"/>
        <end position="155"/>
    </location>
</feature>
<evidence type="ECO:0000313" key="4">
    <source>
        <dbReference type="Proteomes" id="UP000317043"/>
    </source>
</evidence>
<feature type="compositionally biased region" description="Basic residues" evidence="1">
    <location>
        <begin position="422"/>
        <end position="432"/>
    </location>
</feature>
<dbReference type="InParanoid" id="A0A543AX55"/>
<keyword evidence="2" id="KW-0812">Transmembrane</keyword>
<sequence length="432" mass="44458">MSKSRPAVAIGAAFAAATVTALAQLGLASGLAILIWRETNAESWASHLAWGAWLTAVSTVIGGTVGGRMADTIGSRITSLLAAGVGGFVVAPLIAIPAMRFAESGISIAPFAAAGIGAFAGIALTAAGLVSRAIAVNVSASIVLTWLLGGLATFIPVGDLDGPIRLGIWGSWRELFGAFGTGALSLAPPLLLGSLLIGVLTAWIAGRDETSNPRVVALSGAAGPLLLVIGYIASGQPEVGVDPQWTGIWAALYATIAGLLGSLLVTALRTRPDVKPAPADQPASPPDAPYLRVEREEAWGSAPSPFPPTDPQHGGSTDPVSTMHATTIDLPAAPEPPTPDPVTEPAPEKPAKKAKAKKPRKAKTKTDPVPVEAETPTEPAEPDSDGTASWVSELRDPDNPDPYGFDELDTHDEPTEPAPEPKKRRFGRKKST</sequence>
<feature type="compositionally biased region" description="Basic residues" evidence="1">
    <location>
        <begin position="352"/>
        <end position="363"/>
    </location>
</feature>
<feature type="compositionally biased region" description="Low complexity" evidence="1">
    <location>
        <begin position="368"/>
        <end position="378"/>
    </location>
</feature>
<gene>
    <name evidence="3" type="ORF">FB566_2708</name>
</gene>
<feature type="compositionally biased region" description="Polar residues" evidence="1">
    <location>
        <begin position="314"/>
        <end position="325"/>
    </location>
</feature>
<dbReference type="RefSeq" id="WP_142039617.1">
    <property type="nucleotide sequence ID" value="NZ_JBHTGS010000001.1"/>
</dbReference>
<keyword evidence="4" id="KW-1185">Reference proteome</keyword>
<feature type="transmembrane region" description="Helical" evidence="2">
    <location>
        <begin position="175"/>
        <end position="203"/>
    </location>
</feature>
<accession>A0A543AX55</accession>
<dbReference type="Proteomes" id="UP000317043">
    <property type="component" value="Unassembled WGS sequence"/>
</dbReference>
<evidence type="ECO:0000313" key="3">
    <source>
        <dbReference type="EMBL" id="TQL77158.1"/>
    </source>
</evidence>
<feature type="region of interest" description="Disordered" evidence="1">
    <location>
        <begin position="296"/>
        <end position="432"/>
    </location>
</feature>
<feature type="transmembrane region" description="Helical" evidence="2">
    <location>
        <begin position="47"/>
        <end position="65"/>
    </location>
</feature>
<feature type="transmembrane region" description="Helical" evidence="2">
    <location>
        <begin position="105"/>
        <end position="127"/>
    </location>
</feature>
<keyword evidence="2" id="KW-1133">Transmembrane helix</keyword>
<proteinExistence type="predicted"/>
<keyword evidence="2" id="KW-0472">Membrane</keyword>
<reference evidence="3 4" key="1">
    <citation type="submission" date="2019-06" db="EMBL/GenBank/DDBJ databases">
        <title>Sequencing the genomes of 1000 actinobacteria strains.</title>
        <authorList>
            <person name="Klenk H.-P."/>
        </authorList>
    </citation>
    <scope>NUCLEOTIDE SEQUENCE [LARGE SCALE GENOMIC DNA]</scope>
    <source>
        <strain evidence="3 4">DSM 45928</strain>
    </source>
</reference>
<name>A0A543AX55_9ACTN</name>